<dbReference type="PANTHER" id="PTHR30443:SF4">
    <property type="entry name" value="PHOSPHOETHANOLAMINE TRANSFERASE OPGE-RELATED"/>
    <property type="match status" value="1"/>
</dbReference>
<evidence type="ECO:0000256" key="6">
    <source>
        <dbReference type="ARBA" id="ARBA00023136"/>
    </source>
</evidence>
<dbReference type="InterPro" id="IPR000917">
    <property type="entry name" value="Sulfatase_N"/>
</dbReference>
<feature type="transmembrane region" description="Helical" evidence="8">
    <location>
        <begin position="146"/>
        <end position="166"/>
    </location>
</feature>
<evidence type="ECO:0000256" key="1">
    <source>
        <dbReference type="ARBA" id="ARBA00004651"/>
    </source>
</evidence>
<dbReference type="Proteomes" id="UP000247973">
    <property type="component" value="Unassembled WGS sequence"/>
</dbReference>
<dbReference type="InterPro" id="IPR017850">
    <property type="entry name" value="Alkaline_phosphatase_core_sf"/>
</dbReference>
<evidence type="ECO:0000259" key="9">
    <source>
        <dbReference type="Pfam" id="PF00884"/>
    </source>
</evidence>
<accession>A0A2V3PMJ3</accession>
<evidence type="ECO:0000256" key="2">
    <source>
        <dbReference type="ARBA" id="ARBA00022475"/>
    </source>
</evidence>
<sequence length="542" mass="62178">MLTRAKELYLKYPATLLTTILFFLCSLYATFDCPEYAAKISLAHIFWALVNVILLFSVVFLISKIPRFGIIFLIILSLVLTVDTTHLMAYGTRIMFGGVASMFETNRTEAMGMAGHLLLYGVPVFLSCVVCLYCMTRELKKSRLKVSVFVALALICAIVLPIALVMKDVQRSDHRKNTFREYPLFVIQEVIGYRYPIGYGSLLITAAYLEETRKMNQFADKERVLPEGVEFKGLEGMPQTVYVLVGESSLRTHYSLYGYDIPTTPFLDSMYREQQLYKEDAVSPASLTRDAIKMTLSFATPNNQNLFYENNNAVELANLAGYSTYWISNQDKLGVYDSNIGLIASSANHIEFHNYKKDDLELINIVDSLYNKEKHQVFFIHLKGSHLPYPDKSDERDDVLAKSFPEDRKGFLSYDKTIHHTDRVVKSLYDNIVSRKDSTSSLVYYYSDHGEIIETGHGFLNHGIEQFLIPFIAIPHNFQFSWQDMINRYLNNGEFNSVNFINIFAQSIGYSLSDEFADRAKSDGPYYYHVDRKVYNFNDIKK</sequence>
<comment type="subcellular location">
    <subcellularLocation>
        <location evidence="1">Cell membrane</location>
        <topology evidence="1">Multi-pass membrane protein</topology>
    </subcellularLocation>
</comment>
<evidence type="ECO:0000256" key="4">
    <source>
        <dbReference type="ARBA" id="ARBA00022692"/>
    </source>
</evidence>
<dbReference type="Pfam" id="PF00884">
    <property type="entry name" value="Sulfatase"/>
    <property type="match status" value="1"/>
</dbReference>
<dbReference type="InterPro" id="IPR040423">
    <property type="entry name" value="PEA_transferase"/>
</dbReference>
<dbReference type="EMBL" id="QICL01000014">
    <property type="protein sequence ID" value="PXV63360.1"/>
    <property type="molecule type" value="Genomic_DNA"/>
</dbReference>
<dbReference type="GO" id="GO:0016776">
    <property type="term" value="F:phosphotransferase activity, phosphate group as acceptor"/>
    <property type="evidence" value="ECO:0007669"/>
    <property type="project" value="TreeGrafter"/>
</dbReference>
<evidence type="ECO:0000256" key="3">
    <source>
        <dbReference type="ARBA" id="ARBA00022679"/>
    </source>
</evidence>
<gene>
    <name evidence="10" type="ORF">CLV62_11477</name>
</gene>
<feature type="transmembrane region" description="Helical" evidence="8">
    <location>
        <begin position="12"/>
        <end position="31"/>
    </location>
</feature>
<keyword evidence="6 8" id="KW-0472">Membrane</keyword>
<organism evidence="10 11">
    <name type="scientific">Dysgonomonas alginatilytica</name>
    <dbReference type="NCBI Taxonomy" id="1605892"/>
    <lineage>
        <taxon>Bacteria</taxon>
        <taxon>Pseudomonadati</taxon>
        <taxon>Bacteroidota</taxon>
        <taxon>Bacteroidia</taxon>
        <taxon>Bacteroidales</taxon>
        <taxon>Dysgonomonadaceae</taxon>
        <taxon>Dysgonomonas</taxon>
    </lineage>
</organism>
<keyword evidence="11" id="KW-1185">Reference proteome</keyword>
<feature type="transmembrane region" description="Helical" evidence="8">
    <location>
        <begin position="110"/>
        <end position="134"/>
    </location>
</feature>
<evidence type="ECO:0000256" key="7">
    <source>
        <dbReference type="ARBA" id="ARBA00038481"/>
    </source>
</evidence>
<keyword evidence="3 10" id="KW-0808">Transferase</keyword>
<keyword evidence="2" id="KW-1003">Cell membrane</keyword>
<name>A0A2V3PMJ3_9BACT</name>
<dbReference type="GO" id="GO:0005886">
    <property type="term" value="C:plasma membrane"/>
    <property type="evidence" value="ECO:0007669"/>
    <property type="project" value="UniProtKB-SubCell"/>
</dbReference>
<keyword evidence="4 8" id="KW-0812">Transmembrane</keyword>
<evidence type="ECO:0000313" key="10">
    <source>
        <dbReference type="EMBL" id="PXV63360.1"/>
    </source>
</evidence>
<evidence type="ECO:0000256" key="5">
    <source>
        <dbReference type="ARBA" id="ARBA00022989"/>
    </source>
</evidence>
<dbReference type="AlphaFoldDB" id="A0A2V3PMJ3"/>
<dbReference type="CDD" id="cd16017">
    <property type="entry name" value="LptA"/>
    <property type="match status" value="1"/>
</dbReference>
<protein>
    <submittedName>
        <fullName evidence="10">Glucan phosphoethanolaminetransferase (Alkaline phosphatase superfamily)</fullName>
    </submittedName>
</protein>
<reference evidence="10 11" key="1">
    <citation type="submission" date="2018-03" db="EMBL/GenBank/DDBJ databases">
        <title>Genomic Encyclopedia of Archaeal and Bacterial Type Strains, Phase II (KMG-II): from individual species to whole genera.</title>
        <authorList>
            <person name="Goeker M."/>
        </authorList>
    </citation>
    <scope>NUCLEOTIDE SEQUENCE [LARGE SCALE GENOMIC DNA]</scope>
    <source>
        <strain evidence="10 11">DSM 100214</strain>
    </source>
</reference>
<comment type="caution">
    <text evidence="10">The sequence shown here is derived from an EMBL/GenBank/DDBJ whole genome shotgun (WGS) entry which is preliminary data.</text>
</comment>
<feature type="domain" description="Sulfatase N-terminal" evidence="9">
    <location>
        <begin position="239"/>
        <end position="474"/>
    </location>
</feature>
<evidence type="ECO:0000256" key="8">
    <source>
        <dbReference type="SAM" id="Phobius"/>
    </source>
</evidence>
<evidence type="ECO:0000313" key="11">
    <source>
        <dbReference type="Proteomes" id="UP000247973"/>
    </source>
</evidence>
<dbReference type="SUPFAM" id="SSF53649">
    <property type="entry name" value="Alkaline phosphatase-like"/>
    <property type="match status" value="1"/>
</dbReference>
<dbReference type="Gene3D" id="3.40.720.10">
    <property type="entry name" value="Alkaline Phosphatase, subunit A"/>
    <property type="match status" value="1"/>
</dbReference>
<dbReference type="PANTHER" id="PTHR30443">
    <property type="entry name" value="INNER MEMBRANE PROTEIN"/>
    <property type="match status" value="1"/>
</dbReference>
<comment type="similarity">
    <text evidence="7">Belongs to the phosphoethanolamine transferase family.</text>
</comment>
<keyword evidence="5 8" id="KW-1133">Transmembrane helix</keyword>
<feature type="transmembrane region" description="Helical" evidence="8">
    <location>
        <begin position="70"/>
        <end position="90"/>
    </location>
</feature>
<proteinExistence type="inferred from homology"/>
<dbReference type="OrthoDB" id="9786870at2"/>
<dbReference type="GO" id="GO:0009244">
    <property type="term" value="P:lipopolysaccharide core region biosynthetic process"/>
    <property type="evidence" value="ECO:0007669"/>
    <property type="project" value="TreeGrafter"/>
</dbReference>
<dbReference type="InterPro" id="IPR058130">
    <property type="entry name" value="PEA_transf_C"/>
</dbReference>
<feature type="transmembrane region" description="Helical" evidence="8">
    <location>
        <begin position="43"/>
        <end position="63"/>
    </location>
</feature>